<dbReference type="SMART" id="SM00478">
    <property type="entry name" value="ENDO3c"/>
    <property type="match status" value="1"/>
</dbReference>
<dbReference type="KEGG" id="dgg:DGI_2728"/>
<evidence type="ECO:0000256" key="3">
    <source>
        <dbReference type="ARBA" id="ARBA00023004"/>
    </source>
</evidence>
<dbReference type="InterPro" id="IPR023170">
    <property type="entry name" value="HhH_base_excis_C"/>
</dbReference>
<evidence type="ECO:0000259" key="5">
    <source>
        <dbReference type="SMART" id="SM00478"/>
    </source>
</evidence>
<gene>
    <name evidence="6" type="ORF">DGI_2728</name>
</gene>
<dbReference type="Proteomes" id="UP000016587">
    <property type="component" value="Chromosome"/>
</dbReference>
<dbReference type="GO" id="GO:0003824">
    <property type="term" value="F:catalytic activity"/>
    <property type="evidence" value="ECO:0007669"/>
    <property type="project" value="InterPro"/>
</dbReference>
<dbReference type="SUPFAM" id="SSF48150">
    <property type="entry name" value="DNA-glycosylase"/>
    <property type="match status" value="1"/>
</dbReference>
<keyword evidence="3" id="KW-0408">Iron</keyword>
<reference evidence="6 7" key="1">
    <citation type="journal article" date="2013" name="J. Bacteriol.">
        <title>Roles of HynAB and Ech, the only two hydrogenases found in the model sulfate reducer Desulfovibrio gigas.</title>
        <authorList>
            <person name="Morais-Silva F.O."/>
            <person name="Santos C.I."/>
            <person name="Rodrigues R."/>
            <person name="Pereira I.A."/>
            <person name="Rodrigues-Pousada C."/>
        </authorList>
    </citation>
    <scope>NUCLEOTIDE SEQUENCE [LARGE SCALE GENOMIC DNA]</scope>
    <source>
        <strain evidence="7">ATCC 19364 / DSM 1382 / NCIMB 9332 / VKM B-1759</strain>
    </source>
</reference>
<keyword evidence="1" id="KW-0004">4Fe-4S</keyword>
<dbReference type="Gene3D" id="1.10.340.30">
    <property type="entry name" value="Hypothetical protein, domain 2"/>
    <property type="match status" value="1"/>
</dbReference>
<organism evidence="6 7">
    <name type="scientific">Megalodesulfovibrio gigas (strain ATCC 19364 / DSM 1382 / NCIMB 9332 / VKM B-1759)</name>
    <name type="common">Desulfovibrio gigas</name>
    <dbReference type="NCBI Taxonomy" id="1121448"/>
    <lineage>
        <taxon>Bacteria</taxon>
        <taxon>Pseudomonadati</taxon>
        <taxon>Thermodesulfobacteriota</taxon>
        <taxon>Desulfovibrionia</taxon>
        <taxon>Desulfovibrionales</taxon>
        <taxon>Desulfovibrionaceae</taxon>
        <taxon>Megalodesulfovibrio</taxon>
    </lineage>
</organism>
<dbReference type="OrthoDB" id="9802365at2"/>
<evidence type="ECO:0000256" key="4">
    <source>
        <dbReference type="ARBA" id="ARBA00023014"/>
    </source>
</evidence>
<dbReference type="AlphaFoldDB" id="T2GE50"/>
<dbReference type="PANTHER" id="PTHR10359:SF19">
    <property type="entry name" value="DNA REPAIR GLYCOSYLASE MJ1434-RELATED"/>
    <property type="match status" value="1"/>
</dbReference>
<reference evidence="7" key="2">
    <citation type="submission" date="2013-07" db="EMBL/GenBank/DDBJ databases">
        <authorList>
            <person name="Morais-Silva F.O."/>
            <person name="Rezende A.M."/>
            <person name="Pimentel C."/>
            <person name="Resende D.M."/>
            <person name="Santos C.I."/>
            <person name="Clemente C."/>
            <person name="de Oliveira L.M."/>
            <person name="da Silva S.M."/>
            <person name="Costa D.A."/>
            <person name="Varela-Raposo A."/>
            <person name="Horacio E.C.A."/>
            <person name="Matos M."/>
            <person name="Flores O."/>
            <person name="Ruiz J.C."/>
            <person name="Rodrigues-Pousada C."/>
        </authorList>
    </citation>
    <scope>NUCLEOTIDE SEQUENCE [LARGE SCALE GENOMIC DNA]</scope>
    <source>
        <strain evidence="7">ATCC 19364 / DSM 1382 / NCIMB 9332 / VKM B-1759</strain>
    </source>
</reference>
<name>T2GE50_MEGG1</name>
<dbReference type="PANTHER" id="PTHR10359">
    <property type="entry name" value="A/G-SPECIFIC ADENINE GLYCOSYLASE/ENDONUCLEASE III"/>
    <property type="match status" value="1"/>
</dbReference>
<dbReference type="HOGENOM" id="CLU_012862_6_0_7"/>
<dbReference type="GO" id="GO:0046872">
    <property type="term" value="F:metal ion binding"/>
    <property type="evidence" value="ECO:0007669"/>
    <property type="project" value="UniProtKB-KW"/>
</dbReference>
<evidence type="ECO:0000313" key="6">
    <source>
        <dbReference type="EMBL" id="AGW14459.1"/>
    </source>
</evidence>
<keyword evidence="2" id="KW-0479">Metal-binding</keyword>
<dbReference type="InterPro" id="IPR011257">
    <property type="entry name" value="DNA_glycosylase"/>
</dbReference>
<dbReference type="GO" id="GO:0051539">
    <property type="term" value="F:4 iron, 4 sulfur cluster binding"/>
    <property type="evidence" value="ECO:0007669"/>
    <property type="project" value="UniProtKB-KW"/>
</dbReference>
<dbReference type="GO" id="GO:0006284">
    <property type="term" value="P:base-excision repair"/>
    <property type="evidence" value="ECO:0007669"/>
    <property type="project" value="InterPro"/>
</dbReference>
<dbReference type="EMBL" id="CP006585">
    <property type="protein sequence ID" value="AGW14459.1"/>
    <property type="molecule type" value="Genomic_DNA"/>
</dbReference>
<dbReference type="InterPro" id="IPR003265">
    <property type="entry name" value="HhH-GPD_domain"/>
</dbReference>
<dbReference type="PIRSF" id="PIRSF001435">
    <property type="entry name" value="Nth"/>
    <property type="match status" value="1"/>
</dbReference>
<evidence type="ECO:0000256" key="1">
    <source>
        <dbReference type="ARBA" id="ARBA00022485"/>
    </source>
</evidence>
<sequence>MHTSGAHLLAMHQAMLGALGPSGWWPADSAFEVVVGAVLTQNTSWKNVEKALTALNTAGVLSGPALLALPEEVLARHIQPAGHFRVKAKRLRNLLVWLEDRCGFDLDQLALQPLDTLRQDLLTVKGVGPETADSILLYALGLPTLVVDAYTARILHRHGLVPEDVRYGELQEYCMDRLPQDVALYNEFHALVVRVGNSCCKKRTPQCAGCPLEAFL</sequence>
<dbReference type="eggNOG" id="COG2231">
    <property type="taxonomic scope" value="Bacteria"/>
</dbReference>
<dbReference type="Gene3D" id="1.10.1670.10">
    <property type="entry name" value="Helix-hairpin-Helix base-excision DNA repair enzymes (C-terminal)"/>
    <property type="match status" value="1"/>
</dbReference>
<evidence type="ECO:0000256" key="2">
    <source>
        <dbReference type="ARBA" id="ARBA00022723"/>
    </source>
</evidence>
<accession>T2GE50</accession>
<dbReference type="STRING" id="1121448.DGI_2728"/>
<dbReference type="Pfam" id="PF00730">
    <property type="entry name" value="HhH-GPD"/>
    <property type="match status" value="1"/>
</dbReference>
<protein>
    <submittedName>
        <fullName evidence="6">Putative HhH-GPD family protein</fullName>
    </submittedName>
</protein>
<keyword evidence="7" id="KW-1185">Reference proteome</keyword>
<keyword evidence="4" id="KW-0411">Iron-sulfur</keyword>
<feature type="domain" description="HhH-GPD" evidence="5">
    <location>
        <begin position="39"/>
        <end position="198"/>
    </location>
</feature>
<evidence type="ECO:0000313" key="7">
    <source>
        <dbReference type="Proteomes" id="UP000016587"/>
    </source>
</evidence>
<proteinExistence type="predicted"/>
<dbReference type="RefSeq" id="WP_021761481.1">
    <property type="nucleotide sequence ID" value="NC_022444.1"/>
</dbReference>
<dbReference type="CDD" id="cd00056">
    <property type="entry name" value="ENDO3c"/>
    <property type="match status" value="1"/>
</dbReference>
<dbReference type="PATRIC" id="fig|1121448.10.peg.2688"/>